<name>A0A7C4AGZ1_9BACT</name>
<dbReference type="Pfam" id="PF01471">
    <property type="entry name" value="PG_binding_1"/>
    <property type="match status" value="1"/>
</dbReference>
<dbReference type="Pfam" id="PF13406">
    <property type="entry name" value="SLT_2"/>
    <property type="match status" value="1"/>
</dbReference>
<dbReference type="GO" id="GO:0009253">
    <property type="term" value="P:peptidoglycan catabolic process"/>
    <property type="evidence" value="ECO:0007669"/>
    <property type="project" value="TreeGrafter"/>
</dbReference>
<feature type="signal peptide" evidence="1">
    <location>
        <begin position="1"/>
        <end position="21"/>
    </location>
</feature>
<dbReference type="PANTHER" id="PTHR30163">
    <property type="entry name" value="MEMBRANE-BOUND LYTIC MUREIN TRANSGLYCOSYLASE B"/>
    <property type="match status" value="1"/>
</dbReference>
<feature type="domain" description="Peptidoglycan binding-like" evidence="2">
    <location>
        <begin position="75"/>
        <end position="127"/>
    </location>
</feature>
<evidence type="ECO:0000256" key="1">
    <source>
        <dbReference type="SAM" id="SignalP"/>
    </source>
</evidence>
<sequence length="370" mass="40286">MRFRLFALALAAALLPCLAHAAQADPLQPVKARLAADGVPQAEIASAFSKPGVAFKPEPMGQKLLEMYTSKYGSEVVRALQTRLTELGYFSKPATGRPDYLFRSGVRVFQREHGLKEDGKASPDLLELARQEQRKASPEVQRELKALADSGPPQMYEVIVTPERLGEAKEFFLANKTILEEVRQRYGVPPEVTTGLLTVETRVGKFLGDDLALNNLASMAAANKYALVAGVFAGENVTPDRAAWLDAKAQEKAAWAYAELKALFSYARANGLDPTTMPGSIYGAVGVSQFMPTSLLRWGADGDGDGRVDVFQVRDAVSSMGNYLRAHGFTGNLEDEATLRQALFRYNHSDTYVNTIMAVAHYLKGGPALP</sequence>
<dbReference type="InterPro" id="IPR002477">
    <property type="entry name" value="Peptidoglycan-bd-like"/>
</dbReference>
<accession>A0A7C4AGZ1</accession>
<dbReference type="InterPro" id="IPR023346">
    <property type="entry name" value="Lysozyme-like_dom_sf"/>
</dbReference>
<proteinExistence type="predicted"/>
<dbReference type="GO" id="GO:0008933">
    <property type="term" value="F:peptidoglycan lytic transglycosylase activity"/>
    <property type="evidence" value="ECO:0007669"/>
    <property type="project" value="TreeGrafter"/>
</dbReference>
<gene>
    <name evidence="4" type="ORF">ENR59_06150</name>
</gene>
<organism evidence="4">
    <name type="scientific">Fundidesulfovibrio putealis</name>
    <dbReference type="NCBI Taxonomy" id="270496"/>
    <lineage>
        <taxon>Bacteria</taxon>
        <taxon>Pseudomonadati</taxon>
        <taxon>Thermodesulfobacteriota</taxon>
        <taxon>Desulfovibrionia</taxon>
        <taxon>Desulfovibrionales</taxon>
        <taxon>Desulfovibrionaceae</taxon>
        <taxon>Fundidesulfovibrio</taxon>
    </lineage>
</organism>
<dbReference type="CDD" id="cd13399">
    <property type="entry name" value="Slt35-like"/>
    <property type="match status" value="1"/>
</dbReference>
<dbReference type="SUPFAM" id="SSF47090">
    <property type="entry name" value="PGBD-like"/>
    <property type="match status" value="1"/>
</dbReference>
<dbReference type="AlphaFoldDB" id="A0A7C4AGZ1"/>
<protein>
    <submittedName>
        <fullName evidence="4">Peptidoglycan-binding protein</fullName>
    </submittedName>
</protein>
<dbReference type="InterPro" id="IPR031304">
    <property type="entry name" value="SLT_2"/>
</dbReference>
<dbReference type="InterPro" id="IPR036366">
    <property type="entry name" value="PGBDSf"/>
</dbReference>
<feature type="domain" description="Transglycosylase SLT" evidence="3">
    <location>
        <begin position="154"/>
        <end position="331"/>
    </location>
</feature>
<dbReference type="SUPFAM" id="SSF53955">
    <property type="entry name" value="Lysozyme-like"/>
    <property type="match status" value="1"/>
</dbReference>
<dbReference type="PANTHER" id="PTHR30163:SF9">
    <property type="entry name" value="MEMBRANE-BOUND LYTIC MUREIN TRANSGLYCOSYLASE B"/>
    <property type="match status" value="1"/>
</dbReference>
<dbReference type="Gene3D" id="1.10.101.10">
    <property type="entry name" value="PGBD-like superfamily/PGBD"/>
    <property type="match status" value="1"/>
</dbReference>
<comment type="caution">
    <text evidence="4">The sequence shown here is derived from an EMBL/GenBank/DDBJ whole genome shotgun (WGS) entry which is preliminary data.</text>
</comment>
<keyword evidence="1" id="KW-0732">Signal</keyword>
<dbReference type="EMBL" id="DSRP01000428">
    <property type="protein sequence ID" value="HGG92520.1"/>
    <property type="molecule type" value="Genomic_DNA"/>
</dbReference>
<evidence type="ECO:0000259" key="3">
    <source>
        <dbReference type="Pfam" id="PF13406"/>
    </source>
</evidence>
<dbReference type="Gene3D" id="1.10.8.350">
    <property type="entry name" value="Bacterial muramidase"/>
    <property type="match status" value="1"/>
</dbReference>
<dbReference type="InterPro" id="IPR043426">
    <property type="entry name" value="MltB-like"/>
</dbReference>
<dbReference type="InterPro" id="IPR036365">
    <property type="entry name" value="PGBD-like_sf"/>
</dbReference>
<reference evidence="4" key="1">
    <citation type="journal article" date="2020" name="mSystems">
        <title>Genome- and Community-Level Interaction Insights into Carbon Utilization and Element Cycling Functions of Hydrothermarchaeota in Hydrothermal Sediment.</title>
        <authorList>
            <person name="Zhou Z."/>
            <person name="Liu Y."/>
            <person name="Xu W."/>
            <person name="Pan J."/>
            <person name="Luo Z.H."/>
            <person name="Li M."/>
        </authorList>
    </citation>
    <scope>NUCLEOTIDE SEQUENCE [LARGE SCALE GENOMIC DNA]</scope>
    <source>
        <strain evidence="4">SpSt-413</strain>
    </source>
</reference>
<evidence type="ECO:0000259" key="2">
    <source>
        <dbReference type="Pfam" id="PF01471"/>
    </source>
</evidence>
<feature type="chain" id="PRO_5027781898" evidence="1">
    <location>
        <begin position="22"/>
        <end position="370"/>
    </location>
</feature>
<evidence type="ECO:0000313" key="4">
    <source>
        <dbReference type="EMBL" id="HGG92520.1"/>
    </source>
</evidence>